<dbReference type="InParanoid" id="A0A1Z5JPF7"/>
<dbReference type="SUPFAM" id="SSF55785">
    <property type="entry name" value="PYP-like sensor domain (PAS domain)"/>
    <property type="match status" value="1"/>
</dbReference>
<organism evidence="2 3">
    <name type="scientific">Fistulifera solaris</name>
    <name type="common">Oleaginous diatom</name>
    <dbReference type="NCBI Taxonomy" id="1519565"/>
    <lineage>
        <taxon>Eukaryota</taxon>
        <taxon>Sar</taxon>
        <taxon>Stramenopiles</taxon>
        <taxon>Ochrophyta</taxon>
        <taxon>Bacillariophyta</taxon>
        <taxon>Bacillariophyceae</taxon>
        <taxon>Bacillariophycidae</taxon>
        <taxon>Naviculales</taxon>
        <taxon>Naviculaceae</taxon>
        <taxon>Fistulifera</taxon>
    </lineage>
</organism>
<sequence length="131" mass="14973">MTEVPSLEAAHENTRFAILSHGTQEDPIYNYFNRAAMETFQYEPEEIYQLPSRKSAPPDLRVDRAALIQASVERGFQVYTEAVRVTKHGQLFQINEGLLWNVYDNEGNRVGQTALFDRNKVVPLEGNEKVS</sequence>
<dbReference type="InterPro" id="IPR035965">
    <property type="entry name" value="PAS-like_dom_sf"/>
</dbReference>
<reference evidence="2 3" key="1">
    <citation type="journal article" date="2015" name="Plant Cell">
        <title>Oil accumulation by the oleaginous diatom Fistulifera solaris as revealed by the genome and transcriptome.</title>
        <authorList>
            <person name="Tanaka T."/>
            <person name="Maeda Y."/>
            <person name="Veluchamy A."/>
            <person name="Tanaka M."/>
            <person name="Abida H."/>
            <person name="Marechal E."/>
            <person name="Bowler C."/>
            <person name="Muto M."/>
            <person name="Sunaga Y."/>
            <person name="Tanaka M."/>
            <person name="Yoshino T."/>
            <person name="Taniguchi T."/>
            <person name="Fukuda Y."/>
            <person name="Nemoto M."/>
            <person name="Matsumoto M."/>
            <person name="Wong P.S."/>
            <person name="Aburatani S."/>
            <person name="Fujibuchi W."/>
        </authorList>
    </citation>
    <scope>NUCLEOTIDE SEQUENCE [LARGE SCALE GENOMIC DNA]</scope>
    <source>
        <strain evidence="2 3">JPCC DA0580</strain>
    </source>
</reference>
<feature type="domain" description="MEKHLA" evidence="1">
    <location>
        <begin position="14"/>
        <end position="118"/>
    </location>
</feature>
<dbReference type="OrthoDB" id="10266517at2759"/>
<dbReference type="AlphaFoldDB" id="A0A1Z5JPF7"/>
<evidence type="ECO:0000259" key="1">
    <source>
        <dbReference type="Pfam" id="PF08670"/>
    </source>
</evidence>
<dbReference type="InterPro" id="IPR013978">
    <property type="entry name" value="MEKHLA"/>
</dbReference>
<evidence type="ECO:0000313" key="2">
    <source>
        <dbReference type="EMBL" id="GAX15907.1"/>
    </source>
</evidence>
<proteinExistence type="predicted"/>
<dbReference type="Proteomes" id="UP000198406">
    <property type="component" value="Unassembled WGS sequence"/>
</dbReference>
<comment type="caution">
    <text evidence="2">The sequence shown here is derived from an EMBL/GenBank/DDBJ whole genome shotgun (WGS) entry which is preliminary data.</text>
</comment>
<gene>
    <name evidence="2" type="ORF">FisN_UnNu058</name>
</gene>
<dbReference type="EMBL" id="BDSP01000098">
    <property type="protein sequence ID" value="GAX15907.1"/>
    <property type="molecule type" value="Genomic_DNA"/>
</dbReference>
<evidence type="ECO:0000313" key="3">
    <source>
        <dbReference type="Proteomes" id="UP000198406"/>
    </source>
</evidence>
<keyword evidence="3" id="KW-1185">Reference proteome</keyword>
<protein>
    <recommendedName>
        <fullName evidence="1">MEKHLA domain-containing protein</fullName>
    </recommendedName>
</protein>
<dbReference type="Gene3D" id="3.30.450.20">
    <property type="entry name" value="PAS domain"/>
    <property type="match status" value="1"/>
</dbReference>
<dbReference type="Pfam" id="PF08670">
    <property type="entry name" value="MEKHLA"/>
    <property type="match status" value="1"/>
</dbReference>
<accession>A0A1Z5JPF7</accession>
<name>A0A1Z5JPF7_FISSO</name>